<keyword evidence="3" id="KW-0413">Isomerase</keyword>
<evidence type="ECO:0000256" key="1">
    <source>
        <dbReference type="ARBA" id="ARBA00005446"/>
    </source>
</evidence>
<dbReference type="SUPFAM" id="SSF52540">
    <property type="entry name" value="P-loop containing nucleoside triphosphate hydrolases"/>
    <property type="match status" value="1"/>
</dbReference>
<feature type="domain" description="Helicase C-terminal" evidence="7">
    <location>
        <begin position="36"/>
        <end position="92"/>
    </location>
</feature>
<dbReference type="InterPro" id="IPR001650">
    <property type="entry name" value="Helicase_C-like"/>
</dbReference>
<evidence type="ECO:0000256" key="5">
    <source>
        <dbReference type="ARBA" id="ARBA00034808"/>
    </source>
</evidence>
<comment type="similarity">
    <text evidence="1">Belongs to the helicase family. RecQ subfamily.</text>
</comment>
<dbReference type="Proteomes" id="UP000005240">
    <property type="component" value="Unassembled WGS sequence"/>
</dbReference>
<evidence type="ECO:0000256" key="3">
    <source>
        <dbReference type="ARBA" id="ARBA00023235"/>
    </source>
</evidence>
<dbReference type="PANTHER" id="PTHR13710:SF105">
    <property type="entry name" value="ATP-DEPENDENT DNA HELICASE Q1"/>
    <property type="match status" value="1"/>
</dbReference>
<feature type="non-terminal residue" evidence="8">
    <location>
        <position position="369"/>
    </location>
</feature>
<dbReference type="Pfam" id="PF00271">
    <property type="entry name" value="Helicase_C"/>
    <property type="match status" value="1"/>
</dbReference>
<dbReference type="EMBL" id="ADAS02005360">
    <property type="protein sequence ID" value="OAV85283.1"/>
    <property type="molecule type" value="Genomic_DNA"/>
</dbReference>
<keyword evidence="10" id="KW-1185">Reference proteome</keyword>
<dbReference type="GO" id="GO:0000724">
    <property type="term" value="P:double-strand break repair via homologous recombination"/>
    <property type="evidence" value="ECO:0007669"/>
    <property type="project" value="TreeGrafter"/>
</dbReference>
<organism evidence="8">
    <name type="scientific">Puccinia triticina (isolate 1-1 / race 1 (BBBD))</name>
    <name type="common">Brown leaf rust fungus</name>
    <dbReference type="NCBI Taxonomy" id="630390"/>
    <lineage>
        <taxon>Eukaryota</taxon>
        <taxon>Fungi</taxon>
        <taxon>Dikarya</taxon>
        <taxon>Basidiomycota</taxon>
        <taxon>Pucciniomycotina</taxon>
        <taxon>Pucciniomycetes</taxon>
        <taxon>Pucciniales</taxon>
        <taxon>Pucciniaceae</taxon>
        <taxon>Puccinia</taxon>
    </lineage>
</organism>
<accession>A0A180G0B1</accession>
<feature type="region of interest" description="Disordered" evidence="6">
    <location>
        <begin position="347"/>
        <end position="369"/>
    </location>
</feature>
<name>A0A180G0B1_PUCT1</name>
<evidence type="ECO:0000256" key="2">
    <source>
        <dbReference type="ARBA" id="ARBA00023125"/>
    </source>
</evidence>
<evidence type="ECO:0000313" key="10">
    <source>
        <dbReference type="Proteomes" id="UP000005240"/>
    </source>
</evidence>
<dbReference type="PANTHER" id="PTHR13710">
    <property type="entry name" value="DNA HELICASE RECQ FAMILY MEMBER"/>
    <property type="match status" value="1"/>
</dbReference>
<proteinExistence type="inferred from homology"/>
<gene>
    <name evidence="8" type="ORF">PTTG_30642</name>
</gene>
<evidence type="ECO:0000256" key="6">
    <source>
        <dbReference type="SAM" id="MobiDB-lite"/>
    </source>
</evidence>
<dbReference type="EC" id="5.6.2.4" evidence="5"/>
<evidence type="ECO:0000313" key="9">
    <source>
        <dbReference type="EnsemblFungi" id="PTTG_30642-t43_1-p1"/>
    </source>
</evidence>
<dbReference type="VEuPathDB" id="FungiDB:PTTG_30642"/>
<reference evidence="9" key="4">
    <citation type="submission" date="2025-05" db="UniProtKB">
        <authorList>
            <consortium name="EnsemblFungi"/>
        </authorList>
    </citation>
    <scope>IDENTIFICATION</scope>
    <source>
        <strain evidence="9">isolate 1-1 / race 1 (BBBD)</strain>
    </source>
</reference>
<dbReference type="InterPro" id="IPR027417">
    <property type="entry name" value="P-loop_NTPase"/>
</dbReference>
<dbReference type="GO" id="GO:0005694">
    <property type="term" value="C:chromosome"/>
    <property type="evidence" value="ECO:0007669"/>
    <property type="project" value="TreeGrafter"/>
</dbReference>
<dbReference type="GO" id="GO:0005737">
    <property type="term" value="C:cytoplasm"/>
    <property type="evidence" value="ECO:0007669"/>
    <property type="project" value="TreeGrafter"/>
</dbReference>
<dbReference type="OrthoDB" id="2507066at2759"/>
<evidence type="ECO:0000259" key="7">
    <source>
        <dbReference type="Pfam" id="PF00271"/>
    </source>
</evidence>
<protein>
    <recommendedName>
        <fullName evidence="5">DNA 3'-5' helicase</fullName>
        <ecNumber evidence="5">5.6.2.4</ecNumber>
    </recommendedName>
</protein>
<dbReference type="GO" id="GO:0003677">
    <property type="term" value="F:DNA binding"/>
    <property type="evidence" value="ECO:0007669"/>
    <property type="project" value="UniProtKB-KW"/>
</dbReference>
<evidence type="ECO:0000256" key="4">
    <source>
        <dbReference type="ARBA" id="ARBA00034617"/>
    </source>
</evidence>
<comment type="catalytic activity">
    <reaction evidence="4">
        <text>Couples ATP hydrolysis with the unwinding of duplex DNA by translocating in the 3'-5' direction.</text>
        <dbReference type="EC" id="5.6.2.4"/>
    </reaction>
</comment>
<evidence type="ECO:0000313" key="8">
    <source>
        <dbReference type="EMBL" id="OAV85283.1"/>
    </source>
</evidence>
<sequence length="369" mass="41628">MQASKVIHEARRIPGGHTDCNSSFAKRFHACSGDVSKKETTTNFAAGKFPVISCTMALGLGQNWKRVRSVVHVGRGDPASICQMIGRCGRGGTNGLAILFVEPNRRSGKNSVEEFTTQTQQTDDERMDALAITPVCLQICFAIDNKVGYIPLSNDDPNVIRERARQVEMLFPRCLCSNCGPEKVSSVLDNYWKFRTSNFDQYMTTGDDLPEDPLNTTYTRASQRPTYRLGSTKNPLAPALEVLANRLVEEFGRLFKETFDPETAEVHVEQMFEIQQARAFALAVKRGLPLTEITRIIGGEMINGQMEHLQTKVVDVYCESSTYQEFIEGNNSNTRKRKHIEVDALKSKRPPTKAEVERERKRLKWLDDR</sequence>
<dbReference type="EnsemblFungi" id="PTTG_30642-t43_1">
    <property type="protein sequence ID" value="PTTG_30642-t43_1-p1"/>
    <property type="gene ID" value="PTTG_30642"/>
</dbReference>
<dbReference type="AlphaFoldDB" id="A0A180G0B1"/>
<reference evidence="9 10" key="3">
    <citation type="journal article" date="2017" name="G3 (Bethesda)">
        <title>Comparative analysis highlights variable genome content of wheat rusts and divergence of the mating loci.</title>
        <authorList>
            <person name="Cuomo C.A."/>
            <person name="Bakkeren G."/>
            <person name="Khalil H.B."/>
            <person name="Panwar V."/>
            <person name="Joly D."/>
            <person name="Linning R."/>
            <person name="Sakthikumar S."/>
            <person name="Song X."/>
            <person name="Adiconis X."/>
            <person name="Fan L."/>
            <person name="Goldberg J.M."/>
            <person name="Levin J.Z."/>
            <person name="Young S."/>
            <person name="Zeng Q."/>
            <person name="Anikster Y."/>
            <person name="Bruce M."/>
            <person name="Wang M."/>
            <person name="Yin C."/>
            <person name="McCallum B."/>
            <person name="Szabo L.J."/>
            <person name="Hulbert S."/>
            <person name="Chen X."/>
            <person name="Fellers J.P."/>
        </authorList>
    </citation>
    <scope>NUCLEOTIDE SEQUENCE</scope>
    <source>
        <strain evidence="10">Isolate 1-1 / race 1 (BBBD)</strain>
        <strain evidence="9">isolate 1-1 / race 1 (BBBD)</strain>
    </source>
</reference>
<dbReference type="GO" id="GO:0009378">
    <property type="term" value="F:four-way junction helicase activity"/>
    <property type="evidence" value="ECO:0007669"/>
    <property type="project" value="TreeGrafter"/>
</dbReference>
<reference evidence="8" key="2">
    <citation type="submission" date="2016-05" db="EMBL/GenBank/DDBJ databases">
        <title>Comparative analysis highlights variable genome content of wheat rusts and divergence of the mating loci.</title>
        <authorList>
            <person name="Cuomo C.A."/>
            <person name="Bakkeren G."/>
            <person name="Szabo L."/>
            <person name="Khalil H."/>
            <person name="Joly D."/>
            <person name="Goldberg J."/>
            <person name="Young S."/>
            <person name="Zeng Q."/>
            <person name="Fellers J."/>
        </authorList>
    </citation>
    <scope>NUCLEOTIDE SEQUENCE [LARGE SCALE GENOMIC DNA]</scope>
    <source>
        <strain evidence="8">1-1 BBBD Race 1</strain>
    </source>
</reference>
<reference evidence="8" key="1">
    <citation type="submission" date="2009-11" db="EMBL/GenBank/DDBJ databases">
        <authorList>
            <consortium name="The Broad Institute Genome Sequencing Platform"/>
            <person name="Ward D."/>
            <person name="Feldgarden M."/>
            <person name="Earl A."/>
            <person name="Young S.K."/>
            <person name="Zeng Q."/>
            <person name="Koehrsen M."/>
            <person name="Alvarado L."/>
            <person name="Berlin A."/>
            <person name="Bochicchio J."/>
            <person name="Borenstein D."/>
            <person name="Chapman S.B."/>
            <person name="Chen Z."/>
            <person name="Engels R."/>
            <person name="Freedman E."/>
            <person name="Gellesch M."/>
            <person name="Goldberg J."/>
            <person name="Griggs A."/>
            <person name="Gujja S."/>
            <person name="Heilman E."/>
            <person name="Heiman D."/>
            <person name="Hepburn T."/>
            <person name="Howarth C."/>
            <person name="Jen D."/>
            <person name="Larson L."/>
            <person name="Lewis B."/>
            <person name="Mehta T."/>
            <person name="Park D."/>
            <person name="Pearson M."/>
            <person name="Roberts A."/>
            <person name="Saif S."/>
            <person name="Shea T."/>
            <person name="Shenoy N."/>
            <person name="Sisk P."/>
            <person name="Stolte C."/>
            <person name="Sykes S."/>
            <person name="Thomson T."/>
            <person name="Walk T."/>
            <person name="White J."/>
            <person name="Yandava C."/>
            <person name="Izard J."/>
            <person name="Baranova O.V."/>
            <person name="Blanton J.M."/>
            <person name="Tanner A.C."/>
            <person name="Dewhirst F.E."/>
            <person name="Haas B."/>
            <person name="Nusbaum C."/>
            <person name="Birren B."/>
        </authorList>
    </citation>
    <scope>NUCLEOTIDE SEQUENCE [LARGE SCALE GENOMIC DNA]</scope>
    <source>
        <strain evidence="8">1-1 BBBD Race 1</strain>
    </source>
</reference>
<dbReference type="GO" id="GO:0043138">
    <property type="term" value="F:3'-5' DNA helicase activity"/>
    <property type="evidence" value="ECO:0007669"/>
    <property type="project" value="UniProtKB-EC"/>
</dbReference>
<keyword evidence="2" id="KW-0238">DNA-binding</keyword>
<dbReference type="Gene3D" id="3.40.50.300">
    <property type="entry name" value="P-loop containing nucleotide triphosphate hydrolases"/>
    <property type="match status" value="1"/>
</dbReference>